<keyword evidence="12" id="KW-0469">Meiosis</keyword>
<proteinExistence type="predicted"/>
<dbReference type="Pfam" id="PF07647">
    <property type="entry name" value="SAM_2"/>
    <property type="match status" value="1"/>
</dbReference>
<evidence type="ECO:0000256" key="6">
    <source>
        <dbReference type="ARBA" id="ARBA00022553"/>
    </source>
</evidence>
<dbReference type="Pfam" id="PF13637">
    <property type="entry name" value="Ank_4"/>
    <property type="match status" value="1"/>
</dbReference>
<keyword evidence="6" id="KW-0597">Phosphoprotein</keyword>
<dbReference type="GO" id="GO:0031047">
    <property type="term" value="P:regulatory ncRNA-mediated gene silencing"/>
    <property type="evidence" value="ECO:0007669"/>
    <property type="project" value="UniProtKB-KW"/>
</dbReference>
<comment type="subcellular location">
    <subcellularLocation>
        <location evidence="1">Cytoplasm</location>
    </subcellularLocation>
</comment>
<keyword evidence="7" id="KW-0677">Repeat</keyword>
<dbReference type="PANTHER" id="PTHR24157">
    <property type="entry name" value="ANKYRIN REPEAT, SAM AND BASIC LEUCINE ZIPPER DOMAIN-CONTAINING PROTEIN 1"/>
    <property type="match status" value="1"/>
</dbReference>
<evidence type="ECO:0000256" key="11">
    <source>
        <dbReference type="ARBA" id="ARBA00023158"/>
    </source>
</evidence>
<feature type="repeat" description="ANK" evidence="14">
    <location>
        <begin position="183"/>
        <end position="215"/>
    </location>
</feature>
<dbReference type="CDD" id="cd09521">
    <property type="entry name" value="SAM_ASZ1"/>
    <property type="match status" value="1"/>
</dbReference>
<keyword evidence="4" id="KW-0217">Developmental protein</keyword>
<dbReference type="PROSITE" id="PS50297">
    <property type="entry name" value="ANK_REP_REGION"/>
    <property type="match status" value="3"/>
</dbReference>
<dbReference type="InterPro" id="IPR002110">
    <property type="entry name" value="Ankyrin_rpt"/>
</dbReference>
<dbReference type="GeneTree" id="ENSGT00880000138051"/>
<reference evidence="17" key="3">
    <citation type="submission" date="2025-09" db="UniProtKB">
        <authorList>
            <consortium name="Ensembl"/>
        </authorList>
    </citation>
    <scope>IDENTIFICATION</scope>
</reference>
<dbReference type="InterPro" id="IPR001660">
    <property type="entry name" value="SAM"/>
</dbReference>
<protein>
    <recommendedName>
        <fullName evidence="3">Ankyrin repeat, SAM and basic leucine zipper domain-containing protein 1</fullName>
    </recommendedName>
    <alternativeName>
        <fullName evidence="13">Germ cell-specific ankyrin, SAM and basic leucine zipper domain-containing protein</fullName>
    </alternativeName>
</protein>
<accession>A0AAZ3NVU5</accession>
<feature type="region of interest" description="Disordered" evidence="15">
    <location>
        <begin position="1"/>
        <end position="20"/>
    </location>
</feature>
<evidence type="ECO:0000256" key="7">
    <source>
        <dbReference type="ARBA" id="ARBA00022737"/>
    </source>
</evidence>
<evidence type="ECO:0000313" key="18">
    <source>
        <dbReference type="Proteomes" id="UP000694402"/>
    </source>
</evidence>
<gene>
    <name evidence="17" type="primary">ASZ1</name>
</gene>
<dbReference type="InterPro" id="IPR013761">
    <property type="entry name" value="SAM/pointed_sf"/>
</dbReference>
<keyword evidence="11" id="KW-0943">RNA-mediated gene silencing</keyword>
<dbReference type="GO" id="GO:0071546">
    <property type="term" value="C:pi-body"/>
    <property type="evidence" value="ECO:0007669"/>
    <property type="project" value="TreeGrafter"/>
</dbReference>
<reference evidence="18" key="1">
    <citation type="journal article" date="2018" name="PLoS ONE">
        <title>Chinook salmon (Oncorhynchus tshawytscha) genome and transcriptome.</title>
        <authorList>
            <person name="Christensen K.A."/>
            <person name="Leong J.S."/>
            <person name="Sakhrani D."/>
            <person name="Biagi C.A."/>
            <person name="Minkley D.R."/>
            <person name="Withler R.E."/>
            <person name="Rondeau E.B."/>
            <person name="Koop B.F."/>
            <person name="Devlin R.H."/>
        </authorList>
    </citation>
    <scope>NUCLEOTIDE SEQUENCE [LARGE SCALE GENOMIC DNA]</scope>
</reference>
<dbReference type="SMART" id="SM00248">
    <property type="entry name" value="ANK"/>
    <property type="match status" value="5"/>
</dbReference>
<dbReference type="GO" id="GO:0007283">
    <property type="term" value="P:spermatogenesis"/>
    <property type="evidence" value="ECO:0007669"/>
    <property type="project" value="UniProtKB-KW"/>
</dbReference>
<name>A0AAZ3NVU5_ONCTS</name>
<feature type="repeat" description="ANK" evidence="14">
    <location>
        <begin position="80"/>
        <end position="112"/>
    </location>
</feature>
<dbReference type="PANTHER" id="PTHR24157:SF3">
    <property type="entry name" value="ANKYRIN REPEAT, SAM AND BASIC LEUCINE ZIPPER DOMAIN-CONTAINING PROTEIN 1"/>
    <property type="match status" value="1"/>
</dbReference>
<dbReference type="Gene3D" id="1.25.40.20">
    <property type="entry name" value="Ankyrin repeat-containing domain"/>
    <property type="match status" value="1"/>
</dbReference>
<keyword evidence="8" id="KW-0221">Differentiation</keyword>
<keyword evidence="18" id="KW-1185">Reference proteome</keyword>
<dbReference type="Ensembl" id="ENSOTST00005122010.1">
    <property type="protein sequence ID" value="ENSOTSP00005108505.1"/>
    <property type="gene ID" value="ENSOTSG00005017193.2"/>
</dbReference>
<dbReference type="FunFam" id="1.25.40.20:FF:000663">
    <property type="entry name" value="Ankyrin repeat, SAM and basic leucine zipper domain-containing 1"/>
    <property type="match status" value="1"/>
</dbReference>
<evidence type="ECO:0000256" key="5">
    <source>
        <dbReference type="ARBA" id="ARBA00022490"/>
    </source>
</evidence>
<dbReference type="InterPro" id="IPR036770">
    <property type="entry name" value="Ankyrin_rpt-contain_sf"/>
</dbReference>
<feature type="domain" description="SAM" evidence="16">
    <location>
        <begin position="279"/>
        <end position="338"/>
    </location>
</feature>
<dbReference type="GO" id="GO:0051321">
    <property type="term" value="P:meiotic cell cycle"/>
    <property type="evidence" value="ECO:0007669"/>
    <property type="project" value="UniProtKB-KW"/>
</dbReference>
<evidence type="ECO:0000256" key="8">
    <source>
        <dbReference type="ARBA" id="ARBA00022782"/>
    </source>
</evidence>
<evidence type="ECO:0000256" key="1">
    <source>
        <dbReference type="ARBA" id="ARBA00004496"/>
    </source>
</evidence>
<evidence type="ECO:0000256" key="10">
    <source>
        <dbReference type="ARBA" id="ARBA00023043"/>
    </source>
</evidence>
<dbReference type="SMART" id="SM00454">
    <property type="entry name" value="SAM"/>
    <property type="match status" value="1"/>
</dbReference>
<evidence type="ECO:0000256" key="4">
    <source>
        <dbReference type="ARBA" id="ARBA00022473"/>
    </source>
</evidence>
<keyword evidence="9" id="KW-0744">Spermatogenesis</keyword>
<evidence type="ECO:0000256" key="9">
    <source>
        <dbReference type="ARBA" id="ARBA00022871"/>
    </source>
</evidence>
<dbReference type="Pfam" id="PF12796">
    <property type="entry name" value="Ank_2"/>
    <property type="match status" value="1"/>
</dbReference>
<evidence type="ECO:0000256" key="2">
    <source>
        <dbReference type="ARBA" id="ARBA00011479"/>
    </source>
</evidence>
<evidence type="ECO:0000256" key="14">
    <source>
        <dbReference type="PROSITE-ProRule" id="PRU00023"/>
    </source>
</evidence>
<evidence type="ECO:0000256" key="3">
    <source>
        <dbReference type="ARBA" id="ARBA00020117"/>
    </source>
</evidence>
<dbReference type="AlphaFoldDB" id="A0AAZ3NVU5"/>
<dbReference type="PROSITE" id="PS50088">
    <property type="entry name" value="ANK_REPEAT"/>
    <property type="match status" value="3"/>
</dbReference>
<sequence>MSNKVEYAFPAGDESDGSNDEWDIGFSKSIKVPLIESTDAGVPEAEDKVSTLKRAINTKDVQLVQQLLDNGLDVETRLGFEWTPLMCAVHMAHYDIAKLLLDRGASANFSRDQYTVLMAACTASASEDKIVQCVELLLSRNADPNTFTRSRMTSLMLASRDGYSQVINLLLSHGAEVNSQDENGYTALSVAVQYGREEAVLKLLQLGADKTLKTKAEKSAADLAKVFKRPQIARILASPGNALTNGQVTSSKEETLFKFFKRDPDLSADSKERLSKLCDIELLLHGLNLEYLSDIMLENDITWSYLVTMEKDDLEKIGISDPKDQQKVLSAVKEMHLDRVDLDTVDQLENIDTGSEELYNFLISLRQQCCYLTETVQDVISRFPRRASELVLSLDPKKEAQAICNELVAQTGDLQKEVACLKNLLHKMDPAGDFCPLPQPGSHGDWRRRVLKRLALSMLGAGLLFALSRAKSAKTCRSVNPEHFKKVSSSAVAKTIKCRDETGSHEDRHRKGRPRVTSAAEDKFIGVPSLRNCSPNKCFRVQV</sequence>
<comment type="subunit">
    <text evidence="2">Interacts with DDX4, PIWIL1, RANBP9 and TDRD1.</text>
</comment>
<dbReference type="Proteomes" id="UP000694402">
    <property type="component" value="Unassembled WGS sequence"/>
</dbReference>
<organism evidence="17 18">
    <name type="scientific">Oncorhynchus tshawytscha</name>
    <name type="common">Chinook salmon</name>
    <name type="synonym">Salmo tshawytscha</name>
    <dbReference type="NCBI Taxonomy" id="74940"/>
    <lineage>
        <taxon>Eukaryota</taxon>
        <taxon>Metazoa</taxon>
        <taxon>Chordata</taxon>
        <taxon>Craniata</taxon>
        <taxon>Vertebrata</taxon>
        <taxon>Euteleostomi</taxon>
        <taxon>Actinopterygii</taxon>
        <taxon>Neopterygii</taxon>
        <taxon>Teleostei</taxon>
        <taxon>Protacanthopterygii</taxon>
        <taxon>Salmoniformes</taxon>
        <taxon>Salmonidae</taxon>
        <taxon>Salmoninae</taxon>
        <taxon>Oncorhynchus</taxon>
    </lineage>
</organism>
<dbReference type="SUPFAM" id="SSF47769">
    <property type="entry name" value="SAM/Pointed domain"/>
    <property type="match status" value="1"/>
</dbReference>
<feature type="repeat" description="ANK" evidence="14">
    <location>
        <begin position="150"/>
        <end position="182"/>
    </location>
</feature>
<keyword evidence="10 14" id="KW-0040">ANK repeat</keyword>
<keyword evidence="5" id="KW-0963">Cytoplasm</keyword>
<dbReference type="SUPFAM" id="SSF48403">
    <property type="entry name" value="Ankyrin repeat"/>
    <property type="match status" value="1"/>
</dbReference>
<evidence type="ECO:0000256" key="12">
    <source>
        <dbReference type="ARBA" id="ARBA00023254"/>
    </source>
</evidence>
<dbReference type="InterPro" id="IPR042650">
    <property type="entry name" value="Asz1_SAM"/>
</dbReference>
<evidence type="ECO:0000313" key="17">
    <source>
        <dbReference type="Ensembl" id="ENSOTSP00005108505.1"/>
    </source>
</evidence>
<evidence type="ECO:0000256" key="15">
    <source>
        <dbReference type="SAM" id="MobiDB-lite"/>
    </source>
</evidence>
<evidence type="ECO:0000259" key="16">
    <source>
        <dbReference type="PROSITE" id="PS50105"/>
    </source>
</evidence>
<dbReference type="Gene3D" id="1.10.150.50">
    <property type="entry name" value="Transcription Factor, Ets-1"/>
    <property type="match status" value="1"/>
</dbReference>
<dbReference type="PROSITE" id="PS50105">
    <property type="entry name" value="SAM_DOMAIN"/>
    <property type="match status" value="1"/>
</dbReference>
<reference evidence="17" key="2">
    <citation type="submission" date="2025-08" db="UniProtKB">
        <authorList>
            <consortium name="Ensembl"/>
        </authorList>
    </citation>
    <scope>IDENTIFICATION</scope>
</reference>
<evidence type="ECO:0000256" key="13">
    <source>
        <dbReference type="ARBA" id="ARBA00030354"/>
    </source>
</evidence>
<dbReference type="GO" id="GO:0030154">
    <property type="term" value="P:cell differentiation"/>
    <property type="evidence" value="ECO:0007669"/>
    <property type="project" value="UniProtKB-KW"/>
</dbReference>